<proteinExistence type="inferred from homology"/>
<feature type="domain" description="Ionotropic glutamate receptor C-terminal" evidence="10">
    <location>
        <begin position="239"/>
        <end position="521"/>
    </location>
</feature>
<evidence type="ECO:0000313" key="11">
    <source>
        <dbReference type="EMBL" id="CAG7785334.1"/>
    </source>
</evidence>
<reference evidence="11" key="1">
    <citation type="submission" date="2021-06" db="EMBL/GenBank/DDBJ databases">
        <authorList>
            <person name="Hodson N. C."/>
            <person name="Mongue J. A."/>
            <person name="Jaron S. K."/>
        </authorList>
    </citation>
    <scope>NUCLEOTIDE SEQUENCE</scope>
</reference>
<organism evidence="11 12">
    <name type="scientific">Allacma fusca</name>
    <dbReference type="NCBI Taxonomy" id="39272"/>
    <lineage>
        <taxon>Eukaryota</taxon>
        <taxon>Metazoa</taxon>
        <taxon>Ecdysozoa</taxon>
        <taxon>Arthropoda</taxon>
        <taxon>Hexapoda</taxon>
        <taxon>Collembola</taxon>
        <taxon>Symphypleona</taxon>
        <taxon>Sminthuridae</taxon>
        <taxon>Allacma</taxon>
    </lineage>
</organism>
<feature type="transmembrane region" description="Helical" evidence="9">
    <location>
        <begin position="240"/>
        <end position="259"/>
    </location>
</feature>
<dbReference type="InterPro" id="IPR001320">
    <property type="entry name" value="Iontro_rcpt_C"/>
</dbReference>
<dbReference type="Pfam" id="PF00060">
    <property type="entry name" value="Lig_chan"/>
    <property type="match status" value="1"/>
</dbReference>
<evidence type="ECO:0000256" key="9">
    <source>
        <dbReference type="SAM" id="Phobius"/>
    </source>
</evidence>
<evidence type="ECO:0000256" key="7">
    <source>
        <dbReference type="ARBA" id="ARBA00023170"/>
    </source>
</evidence>
<comment type="similarity">
    <text evidence="2">Belongs to the glutamate-gated ion channel (TC 1.A.10.1) family.</text>
</comment>
<dbReference type="GO" id="GO:0050906">
    <property type="term" value="P:detection of stimulus involved in sensory perception"/>
    <property type="evidence" value="ECO:0007669"/>
    <property type="project" value="UniProtKB-ARBA"/>
</dbReference>
<dbReference type="Proteomes" id="UP000708208">
    <property type="component" value="Unassembled WGS sequence"/>
</dbReference>
<keyword evidence="3" id="KW-1003">Cell membrane</keyword>
<keyword evidence="5 9" id="KW-1133">Transmembrane helix</keyword>
<accession>A0A8J2KI49</accession>
<gene>
    <name evidence="11" type="ORF">AFUS01_LOCUS23964</name>
</gene>
<sequence length="549" mass="62456">MQSKLNCLRYSSHSYHLIIYIHNSTNNIYPQHKHYQLRCFLPFPFNSHPQQTNHIFIGQHEDQIRSALFLNRLLKHKIGVIIQGAYIGVLIGECCLTAQRFKAITGRHCGVSDILKNTHIRVTSFPYKLHITRSAQGNPIAGHSFKFIQTVGSYYNSTFDLITEGYKRFGQNSDGTWNGFIGLLVNDSVDLVMSIGNQLTRHPYADFSPQQTNFPCVFFTPLPKAQLKWYGILLVFEPDVWLTTALAMLFSIFALYLIFTFKFNQPVENPILTAVFLPLAALLMQSLKIPQSAGYLMCLFLFFSIIIGTFFGSNLISFLTLPQLDSMPETTEDLARMTDVEINIMKYSGDSMELFFKHVQSPVLLNIKNRIKTTHPKDIIERFVNTSIGIKSALINYEINSRVVVAENLSLHPAFTPVKTSKAPLFNLLLRVVMRKYSKFTEAINANVGKLENTGHFQKWTMDVLKLAKKRGVSWLRDVERKGGDEATMKVIKMTRDAMGSEVKPFTISHFGIMFCSLFIGSLVSILCFIVELVPLRFSTRSTSIIKVR</sequence>
<keyword evidence="7" id="KW-0675">Receptor</keyword>
<dbReference type="PANTHER" id="PTHR42643">
    <property type="entry name" value="IONOTROPIC RECEPTOR 20A-RELATED"/>
    <property type="match status" value="1"/>
</dbReference>
<dbReference type="OrthoDB" id="6614738at2759"/>
<keyword evidence="4 9" id="KW-0812">Transmembrane</keyword>
<evidence type="ECO:0000256" key="8">
    <source>
        <dbReference type="ARBA" id="ARBA00023180"/>
    </source>
</evidence>
<feature type="transmembrane region" description="Helical" evidence="9">
    <location>
        <begin position="293"/>
        <end position="319"/>
    </location>
</feature>
<evidence type="ECO:0000256" key="6">
    <source>
        <dbReference type="ARBA" id="ARBA00023136"/>
    </source>
</evidence>
<keyword evidence="8" id="KW-0325">Glycoprotein</keyword>
<evidence type="ECO:0000313" key="12">
    <source>
        <dbReference type="Proteomes" id="UP000708208"/>
    </source>
</evidence>
<dbReference type="EMBL" id="CAJVCH010293994">
    <property type="protein sequence ID" value="CAG7785334.1"/>
    <property type="molecule type" value="Genomic_DNA"/>
</dbReference>
<evidence type="ECO:0000256" key="3">
    <source>
        <dbReference type="ARBA" id="ARBA00022475"/>
    </source>
</evidence>
<evidence type="ECO:0000256" key="2">
    <source>
        <dbReference type="ARBA" id="ARBA00008685"/>
    </source>
</evidence>
<feature type="transmembrane region" description="Helical" evidence="9">
    <location>
        <begin position="511"/>
        <end position="534"/>
    </location>
</feature>
<dbReference type="GO" id="GO:0015276">
    <property type="term" value="F:ligand-gated monoatomic ion channel activity"/>
    <property type="evidence" value="ECO:0007669"/>
    <property type="project" value="InterPro"/>
</dbReference>
<dbReference type="InterPro" id="IPR052192">
    <property type="entry name" value="Insect_Ionotropic_Sensory_Rcpt"/>
</dbReference>
<evidence type="ECO:0000256" key="4">
    <source>
        <dbReference type="ARBA" id="ARBA00022692"/>
    </source>
</evidence>
<keyword evidence="12" id="KW-1185">Reference proteome</keyword>
<evidence type="ECO:0000256" key="1">
    <source>
        <dbReference type="ARBA" id="ARBA00004651"/>
    </source>
</evidence>
<dbReference type="AlphaFoldDB" id="A0A8J2KI49"/>
<keyword evidence="6 9" id="KW-0472">Membrane</keyword>
<protein>
    <recommendedName>
        <fullName evidence="10">Ionotropic glutamate receptor C-terminal domain-containing protein</fullName>
    </recommendedName>
</protein>
<evidence type="ECO:0000259" key="10">
    <source>
        <dbReference type="Pfam" id="PF00060"/>
    </source>
</evidence>
<comment type="subcellular location">
    <subcellularLocation>
        <location evidence="1">Cell membrane</location>
        <topology evidence="1">Multi-pass membrane protein</topology>
    </subcellularLocation>
</comment>
<dbReference type="PANTHER" id="PTHR42643:SF24">
    <property type="entry name" value="IONOTROPIC RECEPTOR 60A"/>
    <property type="match status" value="1"/>
</dbReference>
<dbReference type="GO" id="GO:0005886">
    <property type="term" value="C:plasma membrane"/>
    <property type="evidence" value="ECO:0007669"/>
    <property type="project" value="UniProtKB-SubCell"/>
</dbReference>
<name>A0A8J2KI49_9HEXA</name>
<comment type="caution">
    <text evidence="11">The sequence shown here is derived from an EMBL/GenBank/DDBJ whole genome shotgun (WGS) entry which is preliminary data.</text>
</comment>
<evidence type="ECO:0000256" key="5">
    <source>
        <dbReference type="ARBA" id="ARBA00022989"/>
    </source>
</evidence>